<organism evidence="2 3">
    <name type="scientific">Balaenoptera acutorostrata</name>
    <name type="common">Common minke whale</name>
    <name type="synonym">Balaena rostrata</name>
    <dbReference type="NCBI Taxonomy" id="9767"/>
    <lineage>
        <taxon>Eukaryota</taxon>
        <taxon>Metazoa</taxon>
        <taxon>Chordata</taxon>
        <taxon>Craniata</taxon>
        <taxon>Vertebrata</taxon>
        <taxon>Euteleostomi</taxon>
        <taxon>Mammalia</taxon>
        <taxon>Eutheria</taxon>
        <taxon>Laurasiatheria</taxon>
        <taxon>Artiodactyla</taxon>
        <taxon>Whippomorpha</taxon>
        <taxon>Cetacea</taxon>
        <taxon>Mysticeti</taxon>
        <taxon>Balaenopteridae</taxon>
        <taxon>Balaenoptera</taxon>
    </lineage>
</organism>
<name>A0A383ZQ09_BALAC</name>
<dbReference type="Pfam" id="PF14994">
    <property type="entry name" value="TSGA13"/>
    <property type="match status" value="1"/>
</dbReference>
<dbReference type="PANTHER" id="PTHR37352:SF1">
    <property type="entry name" value="TESTIS-SPECIFIC GENE 13 PROTEIN"/>
    <property type="match status" value="1"/>
</dbReference>
<dbReference type="KEGG" id="bacu:103015013"/>
<evidence type="ECO:0000256" key="1">
    <source>
        <dbReference type="SAM" id="MobiDB-lite"/>
    </source>
</evidence>
<proteinExistence type="predicted"/>
<feature type="region of interest" description="Disordered" evidence="1">
    <location>
        <begin position="266"/>
        <end position="290"/>
    </location>
</feature>
<keyword evidence="2" id="KW-1185">Reference proteome</keyword>
<dbReference type="AlphaFoldDB" id="A0A383ZQ09"/>
<dbReference type="InParanoid" id="A0A383ZQ09"/>
<dbReference type="RefSeq" id="XP_007177208.1">
    <property type="nucleotide sequence ID" value="XM_007177146.2"/>
</dbReference>
<dbReference type="STRING" id="310752.A0A383ZQ09"/>
<accession>A0A383ZQ09</accession>
<gene>
    <name evidence="3" type="primary">TSGA13</name>
</gene>
<dbReference type="GeneID" id="103015013"/>
<dbReference type="InterPro" id="IPR029241">
    <property type="entry name" value="TSGA13"/>
</dbReference>
<reference evidence="3" key="1">
    <citation type="submission" date="2025-08" db="UniProtKB">
        <authorList>
            <consortium name="RefSeq"/>
        </authorList>
    </citation>
    <scope>IDENTIFICATION</scope>
</reference>
<dbReference type="CTD" id="114960"/>
<evidence type="ECO:0000313" key="2">
    <source>
        <dbReference type="Proteomes" id="UP001652580"/>
    </source>
</evidence>
<sequence>MGQRRQAKFQYGKSKTSRTSPVKFEKETIVDSDEIFDAVGQSKFVLENLHHYTVHPNLAQYYEPLKPTALHKFLARNRKIQSFTLKVTEYDQDKTLLIMTNNPLPCPIDLQGKDMTSKYFSSELLLKESHQHKPTENFFLPLMSQKKKLRSGLKPVFPVTLLEDPKSKREQWFRFSTDKDFKSEGKYSKVYALRKQKKMYPQLNFAPVCKRDLRSDVSKKSGNDLPTSQMIWEPLTLSSLLEEKPTRTAPGESAFRNGRAQQWIIKNDESKPYMPLASSPETEGPGEVAI</sequence>
<protein>
    <submittedName>
        <fullName evidence="3">Testis-specific gene 13 protein</fullName>
    </submittedName>
</protein>
<dbReference type="FunCoup" id="A0A383ZQ09">
    <property type="interactions" value="89"/>
</dbReference>
<dbReference type="PANTHER" id="PTHR37352">
    <property type="entry name" value="TESTIS-SPECIFIC GENE 13 PROTEIN"/>
    <property type="match status" value="1"/>
</dbReference>
<dbReference type="Proteomes" id="UP001652580">
    <property type="component" value="Chromosome 7"/>
</dbReference>
<evidence type="ECO:0000313" key="3">
    <source>
        <dbReference type="RefSeq" id="XP_007177208.1"/>
    </source>
</evidence>